<dbReference type="InterPro" id="IPR035979">
    <property type="entry name" value="RBD_domain_sf"/>
</dbReference>
<keyword evidence="4" id="KW-1185">Reference proteome</keyword>
<dbReference type="GO" id="GO:0003723">
    <property type="term" value="F:RNA binding"/>
    <property type="evidence" value="ECO:0007669"/>
    <property type="project" value="UniProtKB-UniRule"/>
</dbReference>
<feature type="domain" description="RRM" evidence="2">
    <location>
        <begin position="1"/>
        <end position="40"/>
    </location>
</feature>
<comment type="caution">
    <text evidence="3">The sequence shown here is derived from an EMBL/GenBank/DDBJ whole genome shotgun (WGS) entry which is preliminary data.</text>
</comment>
<evidence type="ECO:0000259" key="2">
    <source>
        <dbReference type="PROSITE" id="PS50102"/>
    </source>
</evidence>
<dbReference type="Pfam" id="PF00076">
    <property type="entry name" value="RRM_1"/>
    <property type="match status" value="1"/>
</dbReference>
<name>A0A699ZDZ7_HAELA</name>
<dbReference type="Gene3D" id="3.30.70.330">
    <property type="match status" value="1"/>
</dbReference>
<evidence type="ECO:0000313" key="4">
    <source>
        <dbReference type="Proteomes" id="UP000485058"/>
    </source>
</evidence>
<evidence type="ECO:0000313" key="3">
    <source>
        <dbReference type="EMBL" id="GFH20937.1"/>
    </source>
</evidence>
<evidence type="ECO:0000256" key="1">
    <source>
        <dbReference type="PROSITE-ProRule" id="PRU00176"/>
    </source>
</evidence>
<sequence>MSKGYAFVTMSSPEEMLAAITGANGYKIEGRAMVVKKAGEKSSAPIHSMLGIGHPGLGHPGQ</sequence>
<dbReference type="PROSITE" id="PS50102">
    <property type="entry name" value="RRM"/>
    <property type="match status" value="1"/>
</dbReference>
<dbReference type="InterPro" id="IPR000504">
    <property type="entry name" value="RRM_dom"/>
</dbReference>
<dbReference type="AlphaFoldDB" id="A0A699ZDZ7"/>
<organism evidence="3 4">
    <name type="scientific">Haematococcus lacustris</name>
    <name type="common">Green alga</name>
    <name type="synonym">Haematococcus pluvialis</name>
    <dbReference type="NCBI Taxonomy" id="44745"/>
    <lineage>
        <taxon>Eukaryota</taxon>
        <taxon>Viridiplantae</taxon>
        <taxon>Chlorophyta</taxon>
        <taxon>core chlorophytes</taxon>
        <taxon>Chlorophyceae</taxon>
        <taxon>CS clade</taxon>
        <taxon>Chlamydomonadales</taxon>
        <taxon>Haematococcaceae</taxon>
        <taxon>Haematococcus</taxon>
    </lineage>
</organism>
<proteinExistence type="predicted"/>
<dbReference type="Proteomes" id="UP000485058">
    <property type="component" value="Unassembled WGS sequence"/>
</dbReference>
<dbReference type="InterPro" id="IPR012677">
    <property type="entry name" value="Nucleotide-bd_a/b_plait_sf"/>
</dbReference>
<keyword evidence="1" id="KW-0694">RNA-binding</keyword>
<dbReference type="SUPFAM" id="SSF54928">
    <property type="entry name" value="RNA-binding domain, RBD"/>
    <property type="match status" value="1"/>
</dbReference>
<feature type="non-terminal residue" evidence="3">
    <location>
        <position position="1"/>
    </location>
</feature>
<gene>
    <name evidence="3" type="ORF">HaLaN_18145</name>
</gene>
<protein>
    <submittedName>
        <fullName evidence="3">RNA recognition motif. (A.k.a. RRM, RBD, or RNP domain)</fullName>
    </submittedName>
</protein>
<dbReference type="EMBL" id="BLLF01001729">
    <property type="protein sequence ID" value="GFH20937.1"/>
    <property type="molecule type" value="Genomic_DNA"/>
</dbReference>
<feature type="non-terminal residue" evidence="3">
    <location>
        <position position="62"/>
    </location>
</feature>
<accession>A0A699ZDZ7</accession>
<reference evidence="3 4" key="1">
    <citation type="submission" date="2020-02" db="EMBL/GenBank/DDBJ databases">
        <title>Draft genome sequence of Haematococcus lacustris strain NIES-144.</title>
        <authorList>
            <person name="Morimoto D."/>
            <person name="Nakagawa S."/>
            <person name="Yoshida T."/>
            <person name="Sawayama S."/>
        </authorList>
    </citation>
    <scope>NUCLEOTIDE SEQUENCE [LARGE SCALE GENOMIC DNA]</scope>
    <source>
        <strain evidence="3 4">NIES-144</strain>
    </source>
</reference>